<evidence type="ECO:0000259" key="8">
    <source>
        <dbReference type="Pfam" id="PF05000"/>
    </source>
</evidence>
<evidence type="ECO:0000256" key="4">
    <source>
        <dbReference type="ARBA" id="ARBA00022695"/>
    </source>
</evidence>
<dbReference type="EC" id="2.7.7.6" evidence="1"/>
<feature type="domain" description="RNA polymerase Rpb1" evidence="7">
    <location>
        <begin position="183"/>
        <end position="248"/>
    </location>
</feature>
<dbReference type="InterPro" id="IPR042102">
    <property type="entry name" value="RNA_pol_Rpb1_3_sf"/>
</dbReference>
<keyword evidence="5" id="KW-0804">Transcription</keyword>
<gene>
    <name evidence="9" type="ORF">Q757_07265</name>
</gene>
<accession>A0ABR4XQ89</accession>
<name>A0ABR4XQ89_9LACO</name>
<evidence type="ECO:0000259" key="6">
    <source>
        <dbReference type="Pfam" id="PF04983"/>
    </source>
</evidence>
<evidence type="ECO:0000259" key="7">
    <source>
        <dbReference type="Pfam" id="PF04998"/>
    </source>
</evidence>
<evidence type="ECO:0000256" key="1">
    <source>
        <dbReference type="ARBA" id="ARBA00012418"/>
    </source>
</evidence>
<evidence type="ECO:0000313" key="10">
    <source>
        <dbReference type="Proteomes" id="UP000030023"/>
    </source>
</evidence>
<sequence>MIKSIIVLMEPGTDIAEWIKNEPLNDPFKSGFLSDIIAQIYARYQVTRTSVLLDDMKDLGYDISTRSGLTVAMSDITELPQKPEVLKEAHQRVATITKQFRRGLLTDDERYTQVTQTWSDAQDKIKSMLIDSFDPKNPIFMMSDSGARGNISNFVQLAGMRGLMAAPDGKVIELPVTANFREGLSVLEMFISTHGARKGMTDTALKTANSGYLTRRLVDVAQEVIVREEDCGTDRGLEVSAIMDGNEVIEPLYDRILGRFAMKSVLILKLEKK</sequence>
<comment type="caution">
    <text evidence="9">The sequence shown here is derived from an EMBL/GenBank/DDBJ whole genome shotgun (WGS) entry which is preliminary data.</text>
</comment>
<feature type="domain" description="RNA polymerase Rpb1" evidence="6">
    <location>
        <begin position="7"/>
        <end position="76"/>
    </location>
</feature>
<dbReference type="SUPFAM" id="SSF64484">
    <property type="entry name" value="beta and beta-prime subunits of DNA dependent RNA-polymerase"/>
    <property type="match status" value="1"/>
</dbReference>
<dbReference type="InterPro" id="IPR007081">
    <property type="entry name" value="RNA_pol_Rpb1_5"/>
</dbReference>
<dbReference type="InterPro" id="IPR038120">
    <property type="entry name" value="Rpb1_funnel_sf"/>
</dbReference>
<dbReference type="Pfam" id="PF04998">
    <property type="entry name" value="RNA_pol_Rpb1_5"/>
    <property type="match status" value="1"/>
</dbReference>
<dbReference type="Pfam" id="PF05000">
    <property type="entry name" value="RNA_pol_Rpb1_4"/>
    <property type="match status" value="1"/>
</dbReference>
<proteinExistence type="predicted"/>
<keyword evidence="2" id="KW-0240">DNA-directed RNA polymerase</keyword>
<dbReference type="Gene3D" id="1.10.132.30">
    <property type="match status" value="1"/>
</dbReference>
<reference evidence="9 10" key="1">
    <citation type="journal article" date="2014" name="Antonie Van Leeuwenhoek">
        <title>Oenococcus alcoholitolerans sp. nov., a lactic acid bacteria isolated from cachaca and ethanol fermentation processes.</title>
        <authorList>
            <person name="Badotti F."/>
            <person name="Moreira A.P."/>
            <person name="Tonon L.A."/>
            <person name="de Lucena B.T."/>
            <person name="Gomes Fde C."/>
            <person name="Kruger R."/>
            <person name="Thompson C.C."/>
            <person name="de Morais M.A.Jr."/>
            <person name="Rosa C.A."/>
            <person name="Thompson F.L."/>
        </authorList>
    </citation>
    <scope>NUCLEOTIDE SEQUENCE [LARGE SCALE GENOMIC DNA]</scope>
    <source>
        <strain evidence="9 10">UFRJ-M7.2.18</strain>
    </source>
</reference>
<evidence type="ECO:0000256" key="3">
    <source>
        <dbReference type="ARBA" id="ARBA00022679"/>
    </source>
</evidence>
<keyword evidence="4" id="KW-0548">Nucleotidyltransferase</keyword>
<dbReference type="Proteomes" id="UP000030023">
    <property type="component" value="Unassembled WGS sequence"/>
</dbReference>
<protein>
    <recommendedName>
        <fullName evidence="1">DNA-directed RNA polymerase</fullName>
        <ecNumber evidence="1">2.7.7.6</ecNumber>
    </recommendedName>
</protein>
<dbReference type="PANTHER" id="PTHR48443">
    <property type="entry name" value="DNA-DIRECTED RNA POLYMERASE SUBUNIT BETA"/>
    <property type="match status" value="1"/>
</dbReference>
<organism evidence="9 10">
    <name type="scientific">Oenococcus alcoholitolerans</name>
    <dbReference type="NCBI Taxonomy" id="931074"/>
    <lineage>
        <taxon>Bacteria</taxon>
        <taxon>Bacillati</taxon>
        <taxon>Bacillota</taxon>
        <taxon>Bacilli</taxon>
        <taxon>Lactobacillales</taxon>
        <taxon>Lactobacillaceae</taxon>
        <taxon>Oenococcus</taxon>
    </lineage>
</organism>
<evidence type="ECO:0000256" key="2">
    <source>
        <dbReference type="ARBA" id="ARBA00022478"/>
    </source>
</evidence>
<dbReference type="InterPro" id="IPR007083">
    <property type="entry name" value="RNA_pol_Rpb1_4"/>
</dbReference>
<dbReference type="Pfam" id="PF04983">
    <property type="entry name" value="RNA_pol_Rpb1_3"/>
    <property type="match status" value="1"/>
</dbReference>
<dbReference type="InterPro" id="IPR007066">
    <property type="entry name" value="RNA_pol_Rpb1_3"/>
</dbReference>
<evidence type="ECO:0000256" key="5">
    <source>
        <dbReference type="ARBA" id="ARBA00023163"/>
    </source>
</evidence>
<keyword evidence="10" id="KW-1185">Reference proteome</keyword>
<dbReference type="Gene3D" id="1.10.274.100">
    <property type="entry name" value="RNA polymerase Rpb1, domain 3"/>
    <property type="match status" value="1"/>
</dbReference>
<keyword evidence="3" id="KW-0808">Transferase</keyword>
<evidence type="ECO:0000313" key="9">
    <source>
        <dbReference type="EMBL" id="KGO28196.1"/>
    </source>
</evidence>
<dbReference type="PANTHER" id="PTHR48443:SF1">
    <property type="entry name" value="DNA-DIRECTED RNA POLYMERASE SUBUNIT BETA"/>
    <property type="match status" value="1"/>
</dbReference>
<feature type="domain" description="RNA polymerase Rpb1" evidence="8">
    <location>
        <begin position="105"/>
        <end position="180"/>
    </location>
</feature>
<dbReference type="EMBL" id="AXCV01000367">
    <property type="protein sequence ID" value="KGO28196.1"/>
    <property type="molecule type" value="Genomic_DNA"/>
</dbReference>